<organism evidence="2 3">
    <name type="scientific">Actinotalea fermentans</name>
    <dbReference type="NCBI Taxonomy" id="43671"/>
    <lineage>
        <taxon>Bacteria</taxon>
        <taxon>Bacillati</taxon>
        <taxon>Actinomycetota</taxon>
        <taxon>Actinomycetes</taxon>
        <taxon>Micrococcales</taxon>
        <taxon>Cellulomonadaceae</taxon>
        <taxon>Actinotalea</taxon>
    </lineage>
</organism>
<evidence type="ECO:0000313" key="3">
    <source>
        <dbReference type="Proteomes" id="UP000321484"/>
    </source>
</evidence>
<gene>
    <name evidence="2" type="ORF">AFE02nite_23640</name>
</gene>
<feature type="region of interest" description="Disordered" evidence="1">
    <location>
        <begin position="94"/>
        <end position="113"/>
    </location>
</feature>
<accession>A0A511YZJ0</accession>
<sequence length="113" mass="11933">MTSPVARVTGPAVGWDAAWEAALAALELDVAEVEHALALREIALDPPDPWTPPVGLGPLPMALADRARALLDRQIEVSRRVAEAAALARRHARAAQGMRSAPEASPVYLDTPA</sequence>
<dbReference type="Proteomes" id="UP000321484">
    <property type="component" value="Unassembled WGS sequence"/>
</dbReference>
<reference evidence="2 3" key="1">
    <citation type="submission" date="2019-07" db="EMBL/GenBank/DDBJ databases">
        <title>Whole genome shotgun sequence of Actinotalea fermentans NBRC 105374.</title>
        <authorList>
            <person name="Hosoyama A."/>
            <person name="Uohara A."/>
            <person name="Ohji S."/>
            <person name="Ichikawa N."/>
        </authorList>
    </citation>
    <scope>NUCLEOTIDE SEQUENCE [LARGE SCALE GENOMIC DNA]</scope>
    <source>
        <strain evidence="2 3">NBRC 105374</strain>
    </source>
</reference>
<keyword evidence="3" id="KW-1185">Reference proteome</keyword>
<name>A0A511YZJ0_9CELL</name>
<protein>
    <submittedName>
        <fullName evidence="2">Uncharacterized protein</fullName>
    </submittedName>
</protein>
<dbReference type="EMBL" id="BJYK01000008">
    <property type="protein sequence ID" value="GEN80630.1"/>
    <property type="molecule type" value="Genomic_DNA"/>
</dbReference>
<evidence type="ECO:0000313" key="2">
    <source>
        <dbReference type="EMBL" id="GEN80630.1"/>
    </source>
</evidence>
<dbReference type="AlphaFoldDB" id="A0A511YZJ0"/>
<evidence type="ECO:0000256" key="1">
    <source>
        <dbReference type="SAM" id="MobiDB-lite"/>
    </source>
</evidence>
<dbReference type="RefSeq" id="WP_146819715.1">
    <property type="nucleotide sequence ID" value="NZ_BJYK01000008.1"/>
</dbReference>
<comment type="caution">
    <text evidence="2">The sequence shown here is derived from an EMBL/GenBank/DDBJ whole genome shotgun (WGS) entry which is preliminary data.</text>
</comment>
<proteinExistence type="predicted"/>